<dbReference type="FunFam" id="1.20.1740.10:FF:000004">
    <property type="entry name" value="Sodium:alanine symporter family protein"/>
    <property type="match status" value="1"/>
</dbReference>
<feature type="transmembrane region" description="Helical" evidence="9">
    <location>
        <begin position="417"/>
        <end position="441"/>
    </location>
</feature>
<evidence type="ECO:0000256" key="3">
    <source>
        <dbReference type="ARBA" id="ARBA00022448"/>
    </source>
</evidence>
<reference evidence="10 11" key="1">
    <citation type="submission" date="2018-04" db="EMBL/GenBank/DDBJ databases">
        <title>Novel Campyloabacter and Helicobacter Species and Strains.</title>
        <authorList>
            <person name="Mannion A.J."/>
            <person name="Shen Z."/>
            <person name="Fox J.G."/>
        </authorList>
    </citation>
    <scope>NUCLEOTIDE SEQUENCE [LARGE SCALE GENOMIC DNA]</scope>
    <source>
        <strain evidence="10 11">MIT 04-9366</strain>
    </source>
</reference>
<comment type="caution">
    <text evidence="10">The sequence shown here is derived from an EMBL/GenBank/DDBJ whole genome shotgun (WGS) entry which is preliminary data.</text>
</comment>
<feature type="transmembrane region" description="Helical" evidence="9">
    <location>
        <begin position="347"/>
        <end position="375"/>
    </location>
</feature>
<comment type="similarity">
    <text evidence="2 9">Belongs to the alanine or glycine:cation symporter (AGCS) (TC 2.A.25) family.</text>
</comment>
<feature type="transmembrane region" description="Helical" evidence="9">
    <location>
        <begin position="96"/>
        <end position="119"/>
    </location>
</feature>
<evidence type="ECO:0000256" key="5">
    <source>
        <dbReference type="ARBA" id="ARBA00022692"/>
    </source>
</evidence>
<dbReference type="Proteomes" id="UP000257045">
    <property type="component" value="Unassembled WGS sequence"/>
</dbReference>
<evidence type="ECO:0000256" key="8">
    <source>
        <dbReference type="ARBA" id="ARBA00023136"/>
    </source>
</evidence>
<sequence length="474" mass="51283">METIVGILGEINGFTYTYYLVGLLILASVFYSFKLKFVQISMLKEGFRVITEKPDGKNDALSSFQALTISVASRVGIGNIAGIATAVAIGGSGAVFWMWIMAFFGGASAFAESTLAQIYKSHDGDGFKGGPAYYIKKALNQPFLGSVFAVTLIFAYAFGFNGLQSYTMTSSFAVYYPNPAEFEKSDWTIIIGLISAGISAVLFFGKGNIIGKINSYVVPVMALFYIALALLVTLMNLSSLPAVLQDIFTNAFDFKAIFGSFMGSAVIIGIKRGLFATEAGMGSAPNVAASAHTTHPVKQGLVQAISVLIGVMICTSTAFLVLFSQAYANPEVKAKALPLVQMAMNEYFGSLGMHFVSIAVVCFALTSLIGNYYYAHANIKYLTNSKIVMLVFNICAVAMVFIGSQMNLDLAWELADFAMAIMTTLNIIAILFLSRIVVITLKDYISQRKEGKNPVFDPKKLGIKNTECWEDGKY</sequence>
<dbReference type="NCBIfam" id="TIGR00835">
    <property type="entry name" value="agcS"/>
    <property type="match status" value="1"/>
</dbReference>
<feature type="transmembrane region" description="Helical" evidence="9">
    <location>
        <begin position="71"/>
        <end position="90"/>
    </location>
</feature>
<organism evidence="10 11">
    <name type="scientific">Helicobacter brantae</name>
    <dbReference type="NCBI Taxonomy" id="375927"/>
    <lineage>
        <taxon>Bacteria</taxon>
        <taxon>Pseudomonadati</taxon>
        <taxon>Campylobacterota</taxon>
        <taxon>Epsilonproteobacteria</taxon>
        <taxon>Campylobacterales</taxon>
        <taxon>Helicobacteraceae</taxon>
        <taxon>Helicobacter</taxon>
    </lineage>
</organism>
<feature type="transmembrane region" description="Helical" evidence="9">
    <location>
        <begin position="216"/>
        <end position="235"/>
    </location>
</feature>
<keyword evidence="11" id="KW-1185">Reference proteome</keyword>
<dbReference type="PRINTS" id="PR00175">
    <property type="entry name" value="NAALASMPORT"/>
</dbReference>
<feature type="transmembrane region" description="Helical" evidence="9">
    <location>
        <begin position="187"/>
        <end position="204"/>
    </location>
</feature>
<dbReference type="GO" id="GO:0005283">
    <property type="term" value="F:amino acid:sodium symporter activity"/>
    <property type="evidence" value="ECO:0007669"/>
    <property type="project" value="InterPro"/>
</dbReference>
<keyword evidence="6 9" id="KW-0769">Symport</keyword>
<feature type="transmembrane region" description="Helical" evidence="9">
    <location>
        <begin position="305"/>
        <end position="327"/>
    </location>
</feature>
<dbReference type="EMBL" id="NXLV01000003">
    <property type="protein sequence ID" value="RDU71415.1"/>
    <property type="molecule type" value="Genomic_DNA"/>
</dbReference>
<keyword evidence="8 9" id="KW-0472">Membrane</keyword>
<keyword evidence="3 9" id="KW-0813">Transport</keyword>
<dbReference type="InterPro" id="IPR001463">
    <property type="entry name" value="Na/Ala_symport"/>
</dbReference>
<evidence type="ECO:0000256" key="7">
    <source>
        <dbReference type="ARBA" id="ARBA00022989"/>
    </source>
</evidence>
<dbReference type="PANTHER" id="PTHR30330">
    <property type="entry name" value="AGSS FAMILY TRANSPORTER, SODIUM-ALANINE"/>
    <property type="match status" value="1"/>
</dbReference>
<dbReference type="OrthoDB" id="9806926at2"/>
<evidence type="ECO:0000313" key="11">
    <source>
        <dbReference type="Proteomes" id="UP000257045"/>
    </source>
</evidence>
<dbReference type="GO" id="GO:0005886">
    <property type="term" value="C:plasma membrane"/>
    <property type="evidence" value="ECO:0007669"/>
    <property type="project" value="UniProtKB-SubCell"/>
</dbReference>
<accession>A0A3D8J2P3</accession>
<feature type="transmembrane region" description="Helical" evidence="9">
    <location>
        <begin position="247"/>
        <end position="270"/>
    </location>
</feature>
<evidence type="ECO:0000256" key="6">
    <source>
        <dbReference type="ARBA" id="ARBA00022847"/>
    </source>
</evidence>
<keyword evidence="5 9" id="KW-0812">Transmembrane</keyword>
<evidence type="ECO:0000256" key="2">
    <source>
        <dbReference type="ARBA" id="ARBA00009261"/>
    </source>
</evidence>
<dbReference type="Gene3D" id="1.20.1740.10">
    <property type="entry name" value="Amino acid/polyamine transporter I"/>
    <property type="match status" value="1"/>
</dbReference>
<evidence type="ECO:0000256" key="9">
    <source>
        <dbReference type="RuleBase" id="RU363064"/>
    </source>
</evidence>
<dbReference type="PROSITE" id="PS00873">
    <property type="entry name" value="NA_ALANINE_SYMP"/>
    <property type="match status" value="1"/>
</dbReference>
<feature type="transmembrane region" description="Helical" evidence="9">
    <location>
        <begin position="387"/>
        <end position="405"/>
    </location>
</feature>
<evidence type="ECO:0000256" key="1">
    <source>
        <dbReference type="ARBA" id="ARBA00004651"/>
    </source>
</evidence>
<gene>
    <name evidence="10" type="ORF">CQA58_02390</name>
</gene>
<dbReference type="Pfam" id="PF01235">
    <property type="entry name" value="Na_Ala_symp"/>
    <property type="match status" value="1"/>
</dbReference>
<evidence type="ECO:0000313" key="10">
    <source>
        <dbReference type="EMBL" id="RDU71415.1"/>
    </source>
</evidence>
<keyword evidence="4 9" id="KW-1003">Cell membrane</keyword>
<dbReference type="RefSeq" id="WP_115569127.1">
    <property type="nucleotide sequence ID" value="NZ_NXLV01000003.1"/>
</dbReference>
<comment type="subcellular location">
    <subcellularLocation>
        <location evidence="1 9">Cell membrane</location>
        <topology evidence="1 9">Multi-pass membrane protein</topology>
    </subcellularLocation>
</comment>
<feature type="transmembrane region" description="Helical" evidence="9">
    <location>
        <begin position="143"/>
        <end position="167"/>
    </location>
</feature>
<dbReference type="AlphaFoldDB" id="A0A3D8J2P3"/>
<keyword evidence="7 9" id="KW-1133">Transmembrane helix</keyword>
<protein>
    <submittedName>
        <fullName evidence="10">Amino acid carrier protein</fullName>
    </submittedName>
</protein>
<dbReference type="PANTHER" id="PTHR30330:SF1">
    <property type="entry name" value="AMINO-ACID CARRIER PROTEIN ALST"/>
    <property type="match status" value="1"/>
</dbReference>
<evidence type="ECO:0000256" key="4">
    <source>
        <dbReference type="ARBA" id="ARBA00022475"/>
    </source>
</evidence>
<name>A0A3D8J2P3_9HELI</name>
<proteinExistence type="inferred from homology"/>
<feature type="transmembrane region" description="Helical" evidence="9">
    <location>
        <begin position="16"/>
        <end position="33"/>
    </location>
</feature>